<dbReference type="NCBIfam" id="NF006133">
    <property type="entry name" value="PRK08278.1"/>
    <property type="match status" value="1"/>
</dbReference>
<dbReference type="OrthoDB" id="5327538at2759"/>
<evidence type="ECO:0000313" key="2">
    <source>
        <dbReference type="Proteomes" id="UP000321518"/>
    </source>
</evidence>
<evidence type="ECO:0000313" key="1">
    <source>
        <dbReference type="EMBL" id="GEM09841.1"/>
    </source>
</evidence>
<dbReference type="Pfam" id="PF00106">
    <property type="entry name" value="adh_short"/>
    <property type="match status" value="2"/>
</dbReference>
<dbReference type="AlphaFoldDB" id="A0A511KHI5"/>
<dbReference type="PANTHER" id="PTHR42808:SF3">
    <property type="entry name" value="HYDROXYSTEROID DEHYDROGENASE-LIKE PROTEIN 2"/>
    <property type="match status" value="1"/>
</dbReference>
<dbReference type="InterPro" id="IPR036291">
    <property type="entry name" value="NAD(P)-bd_dom_sf"/>
</dbReference>
<dbReference type="InterPro" id="IPR002347">
    <property type="entry name" value="SDR_fam"/>
</dbReference>
<dbReference type="EMBL" id="BJWK01000009">
    <property type="protein sequence ID" value="GEM09841.1"/>
    <property type="molecule type" value="Genomic_DNA"/>
</dbReference>
<protein>
    <submittedName>
        <fullName evidence="1">Short-chain dehydrogenase/reductase SDR family protein</fullName>
    </submittedName>
</protein>
<dbReference type="PRINTS" id="PR00081">
    <property type="entry name" value="GDHRDH"/>
</dbReference>
<reference evidence="1 2" key="1">
    <citation type="submission" date="2019-07" db="EMBL/GenBank/DDBJ databases">
        <title>Rhodotorula toruloides NBRC10032 genome sequencing.</title>
        <authorList>
            <person name="Shida Y."/>
            <person name="Takaku H."/>
            <person name="Ogasawara W."/>
            <person name="Mori K."/>
        </authorList>
    </citation>
    <scope>NUCLEOTIDE SEQUENCE [LARGE SCALE GENOMIC DNA]</scope>
    <source>
        <strain evidence="1 2">NBRC10032</strain>
    </source>
</reference>
<accession>A0A511KHI5</accession>
<dbReference type="InterPro" id="IPR051935">
    <property type="entry name" value="HSDL2"/>
</dbReference>
<comment type="caution">
    <text evidence="1">The sequence shown here is derived from an EMBL/GenBank/DDBJ whole genome shotgun (WGS) entry which is preliminary data.</text>
</comment>
<dbReference type="Gene3D" id="3.40.50.720">
    <property type="entry name" value="NAD(P)-binding Rossmann-like Domain"/>
    <property type="match status" value="1"/>
</dbReference>
<organism evidence="1 2">
    <name type="scientific">Rhodotorula toruloides</name>
    <name type="common">Yeast</name>
    <name type="synonym">Rhodosporidium toruloides</name>
    <dbReference type="NCBI Taxonomy" id="5286"/>
    <lineage>
        <taxon>Eukaryota</taxon>
        <taxon>Fungi</taxon>
        <taxon>Dikarya</taxon>
        <taxon>Basidiomycota</taxon>
        <taxon>Pucciniomycotina</taxon>
        <taxon>Microbotryomycetes</taxon>
        <taxon>Sporidiobolales</taxon>
        <taxon>Sporidiobolaceae</taxon>
        <taxon>Rhodotorula</taxon>
    </lineage>
</organism>
<gene>
    <name evidence="1" type="ORF">Rt10032_c09g3858</name>
</gene>
<proteinExistence type="predicted"/>
<dbReference type="GO" id="GO:0005739">
    <property type="term" value="C:mitochondrion"/>
    <property type="evidence" value="ECO:0007669"/>
    <property type="project" value="TreeGrafter"/>
</dbReference>
<dbReference type="PANTHER" id="PTHR42808">
    <property type="entry name" value="HYDROXYSTEROID DEHYDROGENASE-LIKE PROTEIN 2"/>
    <property type="match status" value="1"/>
</dbReference>
<dbReference type="Proteomes" id="UP000321518">
    <property type="component" value="Unassembled WGS sequence"/>
</dbReference>
<sequence>MPIARNPTVFVSGGSRGIGLAIALKLAKEAKANVCIAAKTATPHPKLPGTIYTAAEAIEEAGGKALPLVVDIRQADQVEKAISFAGPLFCRTDPPTTQAIEETASKFDGIDVVINNASAISLTDSQNTPVKTYDLMSAINGRGTYLTSALAIPHLLRSAEAGRNPHILSLAPPLRGNLTPDMLGGCTAYSMAKLAMSLATVGLAGELKGKVGVNALWPLTYISTEAIRLLIGAEGRDRSSRHPSIVADAAFAMLEEDGRSYSGNFEIDELVLRRMRGLTNSDLTRYSPDPSMPFSDLHEDLFIPQWVRDEVAELRGEEGNEWEGADVRG</sequence>
<dbReference type="SUPFAM" id="SSF51735">
    <property type="entry name" value="NAD(P)-binding Rossmann-fold domains"/>
    <property type="match status" value="1"/>
</dbReference>
<name>A0A511KHI5_RHOTO</name>